<organism evidence="16 17">
    <name type="scientific">Ramlibacter aurantiacus</name>
    <dbReference type="NCBI Taxonomy" id="2801330"/>
    <lineage>
        <taxon>Bacteria</taxon>
        <taxon>Pseudomonadati</taxon>
        <taxon>Pseudomonadota</taxon>
        <taxon>Betaproteobacteria</taxon>
        <taxon>Burkholderiales</taxon>
        <taxon>Comamonadaceae</taxon>
        <taxon>Ramlibacter</taxon>
    </lineage>
</organism>
<dbReference type="GO" id="GO:0006559">
    <property type="term" value="P:L-phenylalanine catabolic process"/>
    <property type="evidence" value="ECO:0007669"/>
    <property type="project" value="UniProtKB-KW"/>
</dbReference>
<evidence type="ECO:0000256" key="13">
    <source>
        <dbReference type="PIRSR" id="PIRSR605959-3"/>
    </source>
</evidence>
<dbReference type="InterPro" id="IPR011234">
    <property type="entry name" value="Fumarylacetoacetase-like_C"/>
</dbReference>
<dbReference type="Pfam" id="PF01557">
    <property type="entry name" value="FAA_hydrolase"/>
    <property type="match status" value="1"/>
</dbReference>
<dbReference type="EC" id="3.7.1.2" evidence="4"/>
<sequence length="451" mass="47734">MSAIPLNATHDPARRSWLALANGADADFPIQNLPLGMFSLPAEGEGSPPRPGVAIGDQVVDLRGLDAAGLLTGEAARAVRAVAPTDPGLNALMALGNGPASALRAQLSELLREGGASGLRERAATLLHAQSAVRMHLPCRIGDYTDFLTSYPHTERHGRFKGLADPVSPVFHSLPVAYHGRASSIRVSGTPVRRPNGQWKAADGSVQFGAVEAMDFELELAALVGAGTTLGQPVPLDRAGDHIFGYVLLNDWSAKSVQWWEQMLGPFLGKSFMSSISPWIVTAEALAPFASRAPARRPGTPPLLPYLHSAGDREHGGLDIAMEAWLSTQALRESGAGPVRLAATHLSNLAWTFGQMFTHHCSNGCDLNPGDLMGSGTVSGEADEQRACLTEIASAGREPLRLPNGEERRWLHDGDEVILRARAAAAGRVSIGFGPCAGRVLPALPYPLPRS</sequence>
<feature type="binding site" evidence="12">
    <location>
        <position position="377"/>
    </location>
    <ligand>
        <name>substrate</name>
    </ligand>
</feature>
<dbReference type="InterPro" id="IPR015377">
    <property type="entry name" value="Fumarylacetoacetase_N"/>
</dbReference>
<dbReference type="NCBIfam" id="TIGR01266">
    <property type="entry name" value="fum_ac_acetase"/>
    <property type="match status" value="1"/>
</dbReference>
<dbReference type="Gene3D" id="2.30.30.230">
    <property type="entry name" value="Fumarylacetoacetase, N-terminal domain"/>
    <property type="match status" value="1"/>
</dbReference>
<evidence type="ECO:0000256" key="6">
    <source>
        <dbReference type="ARBA" id="ARBA00022801"/>
    </source>
</evidence>
<feature type="binding site" evidence="13">
    <location>
        <position position="219"/>
    </location>
    <ligand>
        <name>Ca(2+)</name>
        <dbReference type="ChEBI" id="CHEBI:29108"/>
    </ligand>
</feature>
<feature type="binding site" evidence="13">
    <location>
        <position position="274"/>
    </location>
    <ligand>
        <name>Mg(2+)</name>
        <dbReference type="ChEBI" id="CHEBI:18420"/>
    </ligand>
</feature>
<feature type="active site" description="Proton acceptor" evidence="11">
    <location>
        <position position="153"/>
    </location>
</feature>
<dbReference type="Pfam" id="PF09298">
    <property type="entry name" value="FAA_hydrolase_N"/>
    <property type="match status" value="1"/>
</dbReference>
<dbReference type="AlphaFoldDB" id="A0A936ZM69"/>
<dbReference type="InterPro" id="IPR036462">
    <property type="entry name" value="Fumarylacetoacetase_N_sf"/>
</dbReference>
<comment type="cofactor">
    <cofactor evidence="1 13">
        <name>Ca(2+)</name>
        <dbReference type="ChEBI" id="CHEBI:29108"/>
    </cofactor>
</comment>
<evidence type="ECO:0000256" key="4">
    <source>
        <dbReference type="ARBA" id="ARBA00012094"/>
    </source>
</evidence>
<feature type="binding site" evidence="13">
    <location>
        <position position="251"/>
    </location>
    <ligand>
        <name>Mg(2+)</name>
        <dbReference type="ChEBI" id="CHEBI:18420"/>
    </ligand>
</feature>
<feature type="binding site" evidence="13">
    <location>
        <position position="146"/>
    </location>
    <ligand>
        <name>Ca(2+)</name>
        <dbReference type="ChEBI" id="CHEBI:29108"/>
    </ligand>
</feature>
<evidence type="ECO:0000256" key="12">
    <source>
        <dbReference type="PIRSR" id="PIRSR605959-2"/>
    </source>
</evidence>
<keyword evidence="6 16" id="KW-0378">Hydrolase</keyword>
<evidence type="ECO:0000256" key="7">
    <source>
        <dbReference type="ARBA" id="ARBA00022837"/>
    </source>
</evidence>
<comment type="caution">
    <text evidence="16">The sequence shown here is derived from an EMBL/GenBank/DDBJ whole genome shotgun (WGS) entry which is preliminary data.</text>
</comment>
<dbReference type="PANTHER" id="PTHR43069:SF2">
    <property type="entry name" value="FUMARYLACETOACETASE"/>
    <property type="match status" value="1"/>
</dbReference>
<feature type="binding site" evidence="13">
    <location>
        <position position="217"/>
    </location>
    <ligand>
        <name>Ca(2+)</name>
        <dbReference type="ChEBI" id="CHEBI:29108"/>
    </ligand>
</feature>
<evidence type="ECO:0000256" key="1">
    <source>
        <dbReference type="ARBA" id="ARBA00001913"/>
    </source>
</evidence>
<proteinExistence type="predicted"/>
<feature type="binding site" evidence="13">
    <location>
        <position position="270"/>
    </location>
    <ligand>
        <name>Mg(2+)</name>
        <dbReference type="ChEBI" id="CHEBI:18420"/>
    </ligand>
</feature>
<dbReference type="SUPFAM" id="SSF56529">
    <property type="entry name" value="FAH"/>
    <property type="match status" value="1"/>
</dbReference>
<dbReference type="InterPro" id="IPR036663">
    <property type="entry name" value="Fumarylacetoacetase_C_sf"/>
</dbReference>
<gene>
    <name evidence="16" type="primary">fahA</name>
    <name evidence="16" type="ORF">JI739_07860</name>
</gene>
<dbReference type="SUPFAM" id="SSF63433">
    <property type="entry name" value="Fumarylacetoacetate hydrolase, FAH, N-terminal domain"/>
    <property type="match status" value="1"/>
</dbReference>
<keyword evidence="10" id="KW-0585">Phenylalanine catabolism</keyword>
<evidence type="ECO:0000256" key="10">
    <source>
        <dbReference type="ARBA" id="ARBA00023232"/>
    </source>
</evidence>
<dbReference type="PANTHER" id="PTHR43069">
    <property type="entry name" value="FUMARYLACETOACETASE"/>
    <property type="match status" value="1"/>
</dbReference>
<keyword evidence="7 13" id="KW-0106">Calcium</keyword>
<feature type="domain" description="Fumarylacetoacetase-like C-terminal" evidence="14">
    <location>
        <begin position="173"/>
        <end position="440"/>
    </location>
</feature>
<evidence type="ECO:0000259" key="15">
    <source>
        <dbReference type="Pfam" id="PF09298"/>
    </source>
</evidence>
<reference evidence="16" key="1">
    <citation type="submission" date="2021-01" db="EMBL/GenBank/DDBJ databases">
        <title>Ramlibacter sp. strain AW1 16S ribosomal RNA gene Genome sequencing and assembly.</title>
        <authorList>
            <person name="Kang M."/>
        </authorList>
    </citation>
    <scope>NUCLEOTIDE SEQUENCE</scope>
    <source>
        <strain evidence="16">AW1</strain>
    </source>
</reference>
<keyword evidence="9" id="KW-0828">Tyrosine catabolism</keyword>
<dbReference type="GO" id="GO:0046872">
    <property type="term" value="F:metal ion binding"/>
    <property type="evidence" value="ECO:0007669"/>
    <property type="project" value="UniProtKB-KW"/>
</dbReference>
<dbReference type="GO" id="GO:0004334">
    <property type="term" value="F:fumarylacetoacetase activity"/>
    <property type="evidence" value="ECO:0007669"/>
    <property type="project" value="UniProtKB-EC"/>
</dbReference>
<protein>
    <recommendedName>
        <fullName evidence="4">fumarylacetoacetase</fullName>
        <ecNumber evidence="4">3.7.1.2</ecNumber>
    </recommendedName>
</protein>
<evidence type="ECO:0000256" key="2">
    <source>
        <dbReference type="ARBA" id="ARBA00001946"/>
    </source>
</evidence>
<evidence type="ECO:0000313" key="17">
    <source>
        <dbReference type="Proteomes" id="UP000613011"/>
    </source>
</evidence>
<dbReference type="GO" id="GO:1902000">
    <property type="term" value="P:homogentisate catabolic process"/>
    <property type="evidence" value="ECO:0007669"/>
    <property type="project" value="TreeGrafter"/>
</dbReference>
<evidence type="ECO:0000256" key="3">
    <source>
        <dbReference type="ARBA" id="ARBA00004782"/>
    </source>
</evidence>
<evidence type="ECO:0000256" key="9">
    <source>
        <dbReference type="ARBA" id="ARBA00022878"/>
    </source>
</evidence>
<evidence type="ECO:0000256" key="5">
    <source>
        <dbReference type="ARBA" id="ARBA00022723"/>
    </source>
</evidence>
<dbReference type="GO" id="GO:0006572">
    <property type="term" value="P:L-tyrosine catabolic process"/>
    <property type="evidence" value="ECO:0007669"/>
    <property type="project" value="UniProtKB-KW"/>
</dbReference>
<dbReference type="Proteomes" id="UP000613011">
    <property type="component" value="Unassembled WGS sequence"/>
</dbReference>
<dbReference type="EMBL" id="JAEQNA010000001">
    <property type="protein sequence ID" value="MBL0420256.1"/>
    <property type="molecule type" value="Genomic_DNA"/>
</dbReference>
<dbReference type="InterPro" id="IPR005959">
    <property type="entry name" value="Fumarylacetoacetase"/>
</dbReference>
<accession>A0A936ZM69</accession>
<keyword evidence="8 13" id="KW-0460">Magnesium</keyword>
<feature type="domain" description="Fumarylacetoacetase N-terminal" evidence="15">
    <location>
        <begin position="31"/>
        <end position="138"/>
    </location>
</feature>
<keyword evidence="17" id="KW-1185">Reference proteome</keyword>
<dbReference type="RefSeq" id="WP_201683239.1">
    <property type="nucleotide sequence ID" value="NZ_JAEQNA010000001.1"/>
</dbReference>
<comment type="pathway">
    <text evidence="3">Amino-acid degradation; L-phenylalanine degradation; acetoacetate and fumarate from L-phenylalanine: step 6/6.</text>
</comment>
<evidence type="ECO:0000256" key="11">
    <source>
        <dbReference type="PIRSR" id="PIRSR605959-1"/>
    </source>
</evidence>
<name>A0A936ZM69_9BURK</name>
<keyword evidence="5 13" id="KW-0479">Metal-binding</keyword>
<feature type="binding site" evidence="13">
    <location>
        <position position="251"/>
    </location>
    <ligand>
        <name>Ca(2+)</name>
        <dbReference type="ChEBI" id="CHEBI:29108"/>
    </ligand>
</feature>
<feature type="binding site" evidence="12">
    <location>
        <position position="258"/>
    </location>
    <ligand>
        <name>substrate</name>
    </ligand>
</feature>
<evidence type="ECO:0000259" key="14">
    <source>
        <dbReference type="Pfam" id="PF01557"/>
    </source>
</evidence>
<comment type="cofactor">
    <cofactor evidence="2 13">
        <name>Mg(2+)</name>
        <dbReference type="ChEBI" id="CHEBI:18420"/>
    </cofactor>
</comment>
<evidence type="ECO:0000313" key="16">
    <source>
        <dbReference type="EMBL" id="MBL0420256.1"/>
    </source>
</evidence>
<evidence type="ECO:0000256" key="8">
    <source>
        <dbReference type="ARBA" id="ARBA00022842"/>
    </source>
</evidence>
<dbReference type="Gene3D" id="3.90.850.10">
    <property type="entry name" value="Fumarylacetoacetase-like, C-terminal domain"/>
    <property type="match status" value="1"/>
</dbReference>